<dbReference type="EMBL" id="JAKGBZ010000018">
    <property type="protein sequence ID" value="MCF3947166.1"/>
    <property type="molecule type" value="Genomic_DNA"/>
</dbReference>
<comment type="function">
    <text evidence="8">Involved in the cellular defense against the biological effects of O6-methylguanine (O6-MeG) and O4-methylthymine (O4-MeT) in DNA. Repairs the methylated nucleobase in DNA by stoichiometrically transferring the methyl group to a cysteine residue in the enzyme. This is a suicide reaction: the enzyme is irreversibly inactivated.</text>
</comment>
<dbReference type="InterPro" id="IPR036631">
    <property type="entry name" value="MGMT_N_sf"/>
</dbReference>
<dbReference type="Proteomes" id="UP001521209">
    <property type="component" value="Unassembled WGS sequence"/>
</dbReference>
<comment type="similarity">
    <text evidence="8">Belongs to the MGMT family.</text>
</comment>
<dbReference type="SUPFAM" id="SSF46767">
    <property type="entry name" value="Methylated DNA-protein cysteine methyltransferase, C-terminal domain"/>
    <property type="match status" value="1"/>
</dbReference>
<dbReference type="InterPro" id="IPR036388">
    <property type="entry name" value="WH-like_DNA-bd_sf"/>
</dbReference>
<evidence type="ECO:0000256" key="5">
    <source>
        <dbReference type="ARBA" id="ARBA00022763"/>
    </source>
</evidence>
<dbReference type="RefSeq" id="WP_235704395.1">
    <property type="nucleotide sequence ID" value="NZ_JAKGBZ010000018.1"/>
</dbReference>
<comment type="subcellular location">
    <subcellularLocation>
        <location evidence="8">Cytoplasm</location>
    </subcellularLocation>
</comment>
<dbReference type="EC" id="2.1.1.63" evidence="8"/>
<dbReference type="NCBIfam" id="TIGR00589">
    <property type="entry name" value="ogt"/>
    <property type="match status" value="1"/>
</dbReference>
<comment type="catalytic activity">
    <reaction evidence="7 8">
        <text>a 6-O-methyl-2'-deoxyguanosine in DNA + L-cysteinyl-[protein] = S-methyl-L-cysteinyl-[protein] + a 2'-deoxyguanosine in DNA</text>
        <dbReference type="Rhea" id="RHEA:24000"/>
        <dbReference type="Rhea" id="RHEA-COMP:10131"/>
        <dbReference type="Rhea" id="RHEA-COMP:10132"/>
        <dbReference type="Rhea" id="RHEA-COMP:11367"/>
        <dbReference type="Rhea" id="RHEA-COMP:11368"/>
        <dbReference type="ChEBI" id="CHEBI:29950"/>
        <dbReference type="ChEBI" id="CHEBI:82612"/>
        <dbReference type="ChEBI" id="CHEBI:85445"/>
        <dbReference type="ChEBI" id="CHEBI:85448"/>
        <dbReference type="EC" id="2.1.1.63"/>
    </reaction>
</comment>
<dbReference type="Pfam" id="PF02870">
    <property type="entry name" value="Methyltransf_1N"/>
    <property type="match status" value="1"/>
</dbReference>
<dbReference type="CDD" id="cd06445">
    <property type="entry name" value="ATase"/>
    <property type="match status" value="1"/>
</dbReference>
<evidence type="ECO:0000313" key="13">
    <source>
        <dbReference type="Proteomes" id="UP001521209"/>
    </source>
</evidence>
<evidence type="ECO:0000256" key="3">
    <source>
        <dbReference type="ARBA" id="ARBA00022603"/>
    </source>
</evidence>
<keyword evidence="2 8" id="KW-0963">Cytoplasm</keyword>
<keyword evidence="13" id="KW-1185">Reference proteome</keyword>
<dbReference type="Gene3D" id="1.10.10.10">
    <property type="entry name" value="Winged helix-like DNA-binding domain superfamily/Winged helix DNA-binding domain"/>
    <property type="match status" value="1"/>
</dbReference>
<comment type="caution">
    <text evidence="12">The sequence shown here is derived from an EMBL/GenBank/DDBJ whole genome shotgun (WGS) entry which is preliminary data.</text>
</comment>
<evidence type="ECO:0000256" key="7">
    <source>
        <dbReference type="ARBA" id="ARBA00049348"/>
    </source>
</evidence>
<protein>
    <recommendedName>
        <fullName evidence="8">Methylated-DNA--protein-cysteine methyltransferase</fullName>
        <ecNumber evidence="8">2.1.1.63</ecNumber>
    </recommendedName>
    <alternativeName>
        <fullName evidence="8">6-O-methylguanine-DNA methyltransferase</fullName>
        <shortName evidence="8">MGMT</shortName>
    </alternativeName>
    <alternativeName>
        <fullName evidence="8">O-6-methylguanine-DNA-alkyltransferase</fullName>
    </alternativeName>
</protein>
<name>A0ABS9DWQ4_9PROT</name>
<evidence type="ECO:0000256" key="9">
    <source>
        <dbReference type="SAM" id="MobiDB-lite"/>
    </source>
</evidence>
<feature type="domain" description="Methylguanine DNA methyltransferase ribonuclease-like" evidence="11">
    <location>
        <begin position="8"/>
        <end position="75"/>
    </location>
</feature>
<keyword evidence="5 8" id="KW-0227">DNA damage</keyword>
<dbReference type="PROSITE" id="PS00374">
    <property type="entry name" value="MGMT"/>
    <property type="match status" value="1"/>
</dbReference>
<proteinExistence type="inferred from homology"/>
<dbReference type="Pfam" id="PF01035">
    <property type="entry name" value="DNA_binding_1"/>
    <property type="match status" value="1"/>
</dbReference>
<feature type="domain" description="Methylated-DNA-[protein]-cysteine S-methyltransferase DNA binding" evidence="10">
    <location>
        <begin position="82"/>
        <end position="161"/>
    </location>
</feature>
<dbReference type="SUPFAM" id="SSF53155">
    <property type="entry name" value="Methylated DNA-protein cysteine methyltransferase domain"/>
    <property type="match status" value="1"/>
</dbReference>
<evidence type="ECO:0000259" key="11">
    <source>
        <dbReference type="Pfam" id="PF02870"/>
    </source>
</evidence>
<dbReference type="HAMAP" id="MF_00772">
    <property type="entry name" value="OGT"/>
    <property type="match status" value="1"/>
</dbReference>
<dbReference type="InterPro" id="IPR036217">
    <property type="entry name" value="MethylDNA_cys_MeTrfase_DNAb"/>
</dbReference>
<dbReference type="Gene3D" id="3.30.160.70">
    <property type="entry name" value="Methylated DNA-protein cysteine methyltransferase domain"/>
    <property type="match status" value="1"/>
</dbReference>
<dbReference type="InterPro" id="IPR001497">
    <property type="entry name" value="MethylDNA_cys_MeTrfase_AS"/>
</dbReference>
<organism evidence="12 13">
    <name type="scientific">Acidiphilium iwatense</name>
    <dbReference type="NCBI Taxonomy" id="768198"/>
    <lineage>
        <taxon>Bacteria</taxon>
        <taxon>Pseudomonadati</taxon>
        <taxon>Pseudomonadota</taxon>
        <taxon>Alphaproteobacteria</taxon>
        <taxon>Acetobacterales</taxon>
        <taxon>Acidocellaceae</taxon>
        <taxon>Acidiphilium</taxon>
    </lineage>
</organism>
<sequence length="188" mass="20007">MNLLLDRIASPLGTILLVSDGTALRALDFEDYQDRMHRLLHRHYGGYTLTSGYCGARDQLESYFAGDLAALDTIAVQTAGTEFQHRVWSALRAIPPGSTASYGDIAARIGVPAARRAVGLANGANPVAIVVPCHRVIGADGRLTGYGGGLHRKSWLLRHEAAILRSSEPGARTDHDPAPASIAASPSR</sequence>
<dbReference type="InterPro" id="IPR008332">
    <property type="entry name" value="MethylG_MeTrfase_N"/>
</dbReference>
<reference evidence="12 13" key="1">
    <citation type="submission" date="2022-01" db="EMBL/GenBank/DDBJ databases">
        <authorList>
            <person name="Won M."/>
            <person name="Kim S.-J."/>
            <person name="Kwon S.-W."/>
        </authorList>
    </citation>
    <scope>NUCLEOTIDE SEQUENCE [LARGE SCALE GENOMIC DNA]</scope>
    <source>
        <strain evidence="12 13">KCTC 23505</strain>
    </source>
</reference>
<dbReference type="PANTHER" id="PTHR10815">
    <property type="entry name" value="METHYLATED-DNA--PROTEIN-CYSTEINE METHYLTRANSFERASE"/>
    <property type="match status" value="1"/>
</dbReference>
<evidence type="ECO:0000256" key="8">
    <source>
        <dbReference type="HAMAP-Rule" id="MF_00772"/>
    </source>
</evidence>
<comment type="catalytic activity">
    <reaction evidence="1 8">
        <text>a 4-O-methyl-thymidine in DNA + L-cysteinyl-[protein] = a thymidine in DNA + S-methyl-L-cysteinyl-[protein]</text>
        <dbReference type="Rhea" id="RHEA:53428"/>
        <dbReference type="Rhea" id="RHEA-COMP:10131"/>
        <dbReference type="Rhea" id="RHEA-COMP:10132"/>
        <dbReference type="Rhea" id="RHEA-COMP:13555"/>
        <dbReference type="Rhea" id="RHEA-COMP:13556"/>
        <dbReference type="ChEBI" id="CHEBI:29950"/>
        <dbReference type="ChEBI" id="CHEBI:82612"/>
        <dbReference type="ChEBI" id="CHEBI:137386"/>
        <dbReference type="ChEBI" id="CHEBI:137387"/>
        <dbReference type="EC" id="2.1.1.63"/>
    </reaction>
</comment>
<evidence type="ECO:0000259" key="10">
    <source>
        <dbReference type="Pfam" id="PF01035"/>
    </source>
</evidence>
<evidence type="ECO:0000256" key="2">
    <source>
        <dbReference type="ARBA" id="ARBA00022490"/>
    </source>
</evidence>
<dbReference type="InterPro" id="IPR023546">
    <property type="entry name" value="MGMT"/>
</dbReference>
<feature type="compositionally biased region" description="Low complexity" evidence="9">
    <location>
        <begin position="178"/>
        <end position="188"/>
    </location>
</feature>
<feature type="active site" description="Nucleophile; methyl group acceptor" evidence="8">
    <location>
        <position position="133"/>
    </location>
</feature>
<dbReference type="InterPro" id="IPR014048">
    <property type="entry name" value="MethylDNA_cys_MeTrfase_DNA-bd"/>
</dbReference>
<feature type="region of interest" description="Disordered" evidence="9">
    <location>
        <begin position="166"/>
        <end position="188"/>
    </location>
</feature>
<evidence type="ECO:0000256" key="6">
    <source>
        <dbReference type="ARBA" id="ARBA00023204"/>
    </source>
</evidence>
<accession>A0ABS9DWQ4</accession>
<keyword evidence="3 8" id="KW-0489">Methyltransferase</keyword>
<keyword evidence="6 8" id="KW-0234">DNA repair</keyword>
<evidence type="ECO:0000313" key="12">
    <source>
        <dbReference type="EMBL" id="MCF3947166.1"/>
    </source>
</evidence>
<evidence type="ECO:0000256" key="1">
    <source>
        <dbReference type="ARBA" id="ARBA00001286"/>
    </source>
</evidence>
<comment type="miscellaneous">
    <text evidence="8">This enzyme catalyzes only one turnover and therefore is not strictly catalytic. According to one definition, an enzyme is a biocatalyst that acts repeatedly and over many reaction cycles.</text>
</comment>
<evidence type="ECO:0000256" key="4">
    <source>
        <dbReference type="ARBA" id="ARBA00022679"/>
    </source>
</evidence>
<gene>
    <name evidence="12" type="ORF">L2A60_10805</name>
</gene>
<keyword evidence="4 8" id="KW-0808">Transferase</keyword>
<dbReference type="PANTHER" id="PTHR10815:SF5">
    <property type="entry name" value="METHYLATED-DNA--PROTEIN-CYSTEINE METHYLTRANSFERASE"/>
    <property type="match status" value="1"/>
</dbReference>